<evidence type="ECO:0000256" key="4">
    <source>
        <dbReference type="ARBA" id="ARBA00022598"/>
    </source>
</evidence>
<accession>A0A853ET40</accession>
<evidence type="ECO:0000256" key="1">
    <source>
        <dbReference type="ARBA" id="ARBA00004496"/>
    </source>
</evidence>
<dbReference type="SUPFAM" id="SSF53623">
    <property type="entry name" value="MurD-like peptide ligases, catalytic domain"/>
    <property type="match status" value="1"/>
</dbReference>
<name>A0A853ET40_9MICO</name>
<comment type="catalytic activity">
    <reaction evidence="9 10">
        <text>UDP-N-acetyl-alpha-D-muramoyl-L-alanine + D-glutamate + ATP = UDP-N-acetyl-alpha-D-muramoyl-L-alanyl-D-glutamate + ADP + phosphate + H(+)</text>
        <dbReference type="Rhea" id="RHEA:16429"/>
        <dbReference type="ChEBI" id="CHEBI:15378"/>
        <dbReference type="ChEBI" id="CHEBI:29986"/>
        <dbReference type="ChEBI" id="CHEBI:30616"/>
        <dbReference type="ChEBI" id="CHEBI:43474"/>
        <dbReference type="ChEBI" id="CHEBI:83898"/>
        <dbReference type="ChEBI" id="CHEBI:83900"/>
        <dbReference type="ChEBI" id="CHEBI:456216"/>
        <dbReference type="EC" id="6.3.2.9"/>
    </reaction>
</comment>
<keyword evidence="14" id="KW-1185">Reference proteome</keyword>
<keyword evidence="3 9" id="KW-0963">Cytoplasm</keyword>
<evidence type="ECO:0000259" key="12">
    <source>
        <dbReference type="Pfam" id="PF08245"/>
    </source>
</evidence>
<evidence type="ECO:0000259" key="11">
    <source>
        <dbReference type="Pfam" id="PF02875"/>
    </source>
</evidence>
<comment type="similarity">
    <text evidence="9">Belongs to the MurCDEF family.</text>
</comment>
<evidence type="ECO:0000256" key="6">
    <source>
        <dbReference type="ARBA" id="ARBA00022741"/>
    </source>
</evidence>
<dbReference type="SUPFAM" id="SSF51984">
    <property type="entry name" value="MurCD N-terminal domain"/>
    <property type="match status" value="1"/>
</dbReference>
<comment type="caution">
    <text evidence="13">The sequence shown here is derived from an EMBL/GenBank/DDBJ whole genome shotgun (WGS) entry which is preliminary data.</text>
</comment>
<dbReference type="Pfam" id="PF02875">
    <property type="entry name" value="Mur_ligase_C"/>
    <property type="match status" value="1"/>
</dbReference>
<evidence type="ECO:0000256" key="3">
    <source>
        <dbReference type="ARBA" id="ARBA00022490"/>
    </source>
</evidence>
<keyword evidence="5 9" id="KW-0132">Cell division</keyword>
<dbReference type="GO" id="GO:0051301">
    <property type="term" value="P:cell division"/>
    <property type="evidence" value="ECO:0007669"/>
    <property type="project" value="UniProtKB-KW"/>
</dbReference>
<dbReference type="Gene3D" id="3.90.190.20">
    <property type="entry name" value="Mur ligase, C-terminal domain"/>
    <property type="match status" value="1"/>
</dbReference>
<proteinExistence type="inferred from homology"/>
<dbReference type="InterPro" id="IPR036565">
    <property type="entry name" value="Mur-like_cat_sf"/>
</dbReference>
<dbReference type="AlphaFoldDB" id="A0A853ET40"/>
<keyword evidence="7 9" id="KW-0067">ATP-binding</keyword>
<evidence type="ECO:0000256" key="8">
    <source>
        <dbReference type="ARBA" id="ARBA00023306"/>
    </source>
</evidence>
<dbReference type="InterPro" id="IPR005762">
    <property type="entry name" value="MurD"/>
</dbReference>
<dbReference type="GO" id="GO:0005737">
    <property type="term" value="C:cytoplasm"/>
    <property type="evidence" value="ECO:0007669"/>
    <property type="project" value="UniProtKB-SubCell"/>
</dbReference>
<dbReference type="Gene3D" id="3.40.1190.10">
    <property type="entry name" value="Mur-like, catalytic domain"/>
    <property type="match status" value="1"/>
</dbReference>
<reference evidence="13 14" key="1">
    <citation type="submission" date="2020-07" db="EMBL/GenBank/DDBJ databases">
        <title>MOT database genomes.</title>
        <authorList>
            <person name="Joseph S."/>
            <person name="Aduse-Opoku J."/>
            <person name="Hashim A."/>
            <person name="Wade W."/>
            <person name="Curtis M."/>
        </authorList>
    </citation>
    <scope>NUCLEOTIDE SEQUENCE [LARGE SCALE GENOMIC DNA]</scope>
    <source>
        <strain evidence="13 14">DSM 100099</strain>
    </source>
</reference>
<dbReference type="PANTHER" id="PTHR43692">
    <property type="entry name" value="UDP-N-ACETYLMURAMOYLALANINE--D-GLUTAMATE LIGASE"/>
    <property type="match status" value="1"/>
</dbReference>
<keyword evidence="9 10" id="KW-0573">Peptidoglycan synthesis</keyword>
<gene>
    <name evidence="9 13" type="primary">murD</name>
    <name evidence="13" type="ORF">HZZ10_08940</name>
</gene>
<dbReference type="InterPro" id="IPR013221">
    <property type="entry name" value="Mur_ligase_cen"/>
</dbReference>
<dbReference type="RefSeq" id="WP_179913241.1">
    <property type="nucleotide sequence ID" value="NZ_JACBYE010000017.1"/>
</dbReference>
<dbReference type="NCBIfam" id="TIGR01087">
    <property type="entry name" value="murD"/>
    <property type="match status" value="1"/>
</dbReference>
<sequence>MGPLTELAVLVAGHGVTGRAVASVLRTRAARVVTLDAGDPEADLASIGAEEVASFDVVVASPGWRPTSQVFVDAAAAGVPVWSEVELAWRLRVPSAATGEPAPWLALTGTNGKTTTVEMLLSILEADGRAAAAVGNVGRPLVEAVVDPSLEVLAIELSSFQLHFTTSMSPLAGAVLNVAPDHLDWHGTFEEYAAAKGKVYHQAQVACVYNVEDPLTEQLVRDADVVEGARAVGVTVGAPGRSGVGLVEGVLCDRAFHVPADDPRRHDSAAELGSLDDLAHLAGPDGAVPSHVVFDALAAAALARAYGVDAGSVREGLRGFRPGAHRIATVAQVPAAGGAGTVAFVDDSKATNAHAASASLGGFAPGTVVWVAGGLAKGATFDELVRTRSDRLRAVVLIGADRSALLDALGRHAGDVPVVEVDPGDTGTVMQRAVETAHGLARPGDTVLLAPACASMDQFASYAARGDAFAEQTRLLLGRVGDGR</sequence>
<dbReference type="UniPathway" id="UPA00219"/>
<dbReference type="InterPro" id="IPR018109">
    <property type="entry name" value="Folylpolyglutamate_synth_CS"/>
</dbReference>
<comment type="subcellular location">
    <subcellularLocation>
        <location evidence="1 9 10">Cytoplasm</location>
    </subcellularLocation>
</comment>
<dbReference type="EC" id="6.3.2.9" evidence="9 10"/>
<feature type="binding site" evidence="9">
    <location>
        <begin position="109"/>
        <end position="115"/>
    </location>
    <ligand>
        <name>ATP</name>
        <dbReference type="ChEBI" id="CHEBI:30616"/>
    </ligand>
</feature>
<keyword evidence="6 9" id="KW-0547">Nucleotide-binding</keyword>
<dbReference type="EMBL" id="JACBYE010000017">
    <property type="protein sequence ID" value="NYS93647.1"/>
    <property type="molecule type" value="Genomic_DNA"/>
</dbReference>
<evidence type="ECO:0000256" key="7">
    <source>
        <dbReference type="ARBA" id="ARBA00022840"/>
    </source>
</evidence>
<dbReference type="InterPro" id="IPR036615">
    <property type="entry name" value="Mur_ligase_C_dom_sf"/>
</dbReference>
<dbReference type="GO" id="GO:0008764">
    <property type="term" value="F:UDP-N-acetylmuramoylalanine-D-glutamate ligase activity"/>
    <property type="evidence" value="ECO:0007669"/>
    <property type="project" value="UniProtKB-UniRule"/>
</dbReference>
<dbReference type="Gene3D" id="3.40.50.720">
    <property type="entry name" value="NAD(P)-binding Rossmann-like Domain"/>
    <property type="match status" value="1"/>
</dbReference>
<protein>
    <recommendedName>
        <fullName evidence="9 10">UDP-N-acetylmuramoylalanine--D-glutamate ligase</fullName>
        <ecNumber evidence="9 10">6.3.2.9</ecNumber>
    </recommendedName>
    <alternativeName>
        <fullName evidence="9">D-glutamic acid-adding enzyme</fullName>
    </alternativeName>
    <alternativeName>
        <fullName evidence="9">UDP-N-acetylmuramoyl-L-alanyl-D-glutamate synthetase</fullName>
    </alternativeName>
</protein>
<evidence type="ECO:0000256" key="9">
    <source>
        <dbReference type="HAMAP-Rule" id="MF_00639"/>
    </source>
</evidence>
<dbReference type="Pfam" id="PF08245">
    <property type="entry name" value="Mur_ligase_M"/>
    <property type="match status" value="1"/>
</dbReference>
<comment type="pathway">
    <text evidence="2 9 10">Cell wall biogenesis; peptidoglycan biosynthesis.</text>
</comment>
<dbReference type="PROSITE" id="PS01011">
    <property type="entry name" value="FOLYLPOLYGLU_SYNT_1"/>
    <property type="match status" value="1"/>
</dbReference>
<evidence type="ECO:0000256" key="5">
    <source>
        <dbReference type="ARBA" id="ARBA00022618"/>
    </source>
</evidence>
<evidence type="ECO:0000256" key="2">
    <source>
        <dbReference type="ARBA" id="ARBA00004752"/>
    </source>
</evidence>
<evidence type="ECO:0000313" key="13">
    <source>
        <dbReference type="EMBL" id="NYS93647.1"/>
    </source>
</evidence>
<keyword evidence="9 10" id="KW-0961">Cell wall biogenesis/degradation</keyword>
<dbReference type="GO" id="GO:0071555">
    <property type="term" value="P:cell wall organization"/>
    <property type="evidence" value="ECO:0007669"/>
    <property type="project" value="UniProtKB-KW"/>
</dbReference>
<feature type="domain" description="Mur ligase C-terminal" evidence="11">
    <location>
        <begin position="340"/>
        <end position="453"/>
    </location>
</feature>
<dbReference type="PANTHER" id="PTHR43692:SF1">
    <property type="entry name" value="UDP-N-ACETYLMURAMOYLALANINE--D-GLUTAMATE LIGASE"/>
    <property type="match status" value="1"/>
</dbReference>
<evidence type="ECO:0000256" key="10">
    <source>
        <dbReference type="RuleBase" id="RU003664"/>
    </source>
</evidence>
<dbReference type="Proteomes" id="UP000561011">
    <property type="component" value="Unassembled WGS sequence"/>
</dbReference>
<dbReference type="GO" id="GO:0008360">
    <property type="term" value="P:regulation of cell shape"/>
    <property type="evidence" value="ECO:0007669"/>
    <property type="project" value="UniProtKB-KW"/>
</dbReference>
<organism evidence="13 14">
    <name type="scientific">Sanguibacter inulinus</name>
    <dbReference type="NCBI Taxonomy" id="60922"/>
    <lineage>
        <taxon>Bacteria</taxon>
        <taxon>Bacillati</taxon>
        <taxon>Actinomycetota</taxon>
        <taxon>Actinomycetes</taxon>
        <taxon>Micrococcales</taxon>
        <taxon>Sanguibacteraceae</taxon>
        <taxon>Sanguibacter</taxon>
    </lineage>
</organism>
<dbReference type="GO" id="GO:0004326">
    <property type="term" value="F:tetrahydrofolylpolyglutamate synthase activity"/>
    <property type="evidence" value="ECO:0007669"/>
    <property type="project" value="InterPro"/>
</dbReference>
<dbReference type="GO" id="GO:0009252">
    <property type="term" value="P:peptidoglycan biosynthetic process"/>
    <property type="evidence" value="ECO:0007669"/>
    <property type="project" value="UniProtKB-UniRule"/>
</dbReference>
<keyword evidence="4 9" id="KW-0436">Ligase</keyword>
<feature type="domain" description="Mur ligase central" evidence="12">
    <location>
        <begin position="108"/>
        <end position="222"/>
    </location>
</feature>
<dbReference type="GO" id="GO:0005524">
    <property type="term" value="F:ATP binding"/>
    <property type="evidence" value="ECO:0007669"/>
    <property type="project" value="UniProtKB-UniRule"/>
</dbReference>
<evidence type="ECO:0000313" key="14">
    <source>
        <dbReference type="Proteomes" id="UP000561011"/>
    </source>
</evidence>
<keyword evidence="9 10" id="KW-0133">Cell shape</keyword>
<dbReference type="HAMAP" id="MF_00639">
    <property type="entry name" value="MurD"/>
    <property type="match status" value="1"/>
</dbReference>
<dbReference type="InterPro" id="IPR004101">
    <property type="entry name" value="Mur_ligase_C"/>
</dbReference>
<comment type="function">
    <text evidence="9 10">Cell wall formation. Catalyzes the addition of glutamate to the nucleotide precursor UDP-N-acetylmuramoyl-L-alanine (UMA).</text>
</comment>
<dbReference type="SUPFAM" id="SSF53244">
    <property type="entry name" value="MurD-like peptide ligases, peptide-binding domain"/>
    <property type="match status" value="1"/>
</dbReference>
<keyword evidence="8 9" id="KW-0131">Cell cycle</keyword>